<feature type="compositionally biased region" description="Low complexity" evidence="1">
    <location>
        <begin position="150"/>
        <end position="161"/>
    </location>
</feature>
<gene>
    <name evidence="2" type="ORF">K444DRAFT_112855</name>
</gene>
<evidence type="ECO:0000256" key="1">
    <source>
        <dbReference type="SAM" id="MobiDB-lite"/>
    </source>
</evidence>
<dbReference type="Proteomes" id="UP000235371">
    <property type="component" value="Unassembled WGS sequence"/>
</dbReference>
<evidence type="ECO:0000313" key="2">
    <source>
        <dbReference type="EMBL" id="PMD54758.1"/>
    </source>
</evidence>
<name>A0A2J6SVG0_9HELO</name>
<accession>A0A2J6SVG0</accession>
<proteinExistence type="predicted"/>
<reference evidence="2 3" key="1">
    <citation type="submission" date="2016-04" db="EMBL/GenBank/DDBJ databases">
        <title>A degradative enzymes factory behind the ericoid mycorrhizal symbiosis.</title>
        <authorList>
            <consortium name="DOE Joint Genome Institute"/>
            <person name="Martino E."/>
            <person name="Morin E."/>
            <person name="Grelet G."/>
            <person name="Kuo A."/>
            <person name="Kohler A."/>
            <person name="Daghino S."/>
            <person name="Barry K."/>
            <person name="Choi C."/>
            <person name="Cichocki N."/>
            <person name="Clum A."/>
            <person name="Copeland A."/>
            <person name="Hainaut M."/>
            <person name="Haridas S."/>
            <person name="Labutti K."/>
            <person name="Lindquist E."/>
            <person name="Lipzen A."/>
            <person name="Khouja H.-R."/>
            <person name="Murat C."/>
            <person name="Ohm R."/>
            <person name="Olson A."/>
            <person name="Spatafora J."/>
            <person name="Veneault-Fourrey C."/>
            <person name="Henrissat B."/>
            <person name="Grigoriev I."/>
            <person name="Martin F."/>
            <person name="Perotto S."/>
        </authorList>
    </citation>
    <scope>NUCLEOTIDE SEQUENCE [LARGE SCALE GENOMIC DNA]</scope>
    <source>
        <strain evidence="2 3">E</strain>
    </source>
</reference>
<organism evidence="2 3">
    <name type="scientific">Hyaloscypha bicolor E</name>
    <dbReference type="NCBI Taxonomy" id="1095630"/>
    <lineage>
        <taxon>Eukaryota</taxon>
        <taxon>Fungi</taxon>
        <taxon>Dikarya</taxon>
        <taxon>Ascomycota</taxon>
        <taxon>Pezizomycotina</taxon>
        <taxon>Leotiomycetes</taxon>
        <taxon>Helotiales</taxon>
        <taxon>Hyaloscyphaceae</taxon>
        <taxon>Hyaloscypha</taxon>
        <taxon>Hyaloscypha bicolor</taxon>
    </lineage>
</organism>
<feature type="region of interest" description="Disordered" evidence="1">
    <location>
        <begin position="150"/>
        <end position="177"/>
    </location>
</feature>
<protein>
    <submittedName>
        <fullName evidence="2">Uncharacterized protein</fullName>
    </submittedName>
</protein>
<keyword evidence="3" id="KW-1185">Reference proteome</keyword>
<dbReference type="EMBL" id="KZ613859">
    <property type="protein sequence ID" value="PMD54758.1"/>
    <property type="molecule type" value="Genomic_DNA"/>
</dbReference>
<feature type="compositionally biased region" description="Polar residues" evidence="1">
    <location>
        <begin position="162"/>
        <end position="177"/>
    </location>
</feature>
<dbReference type="RefSeq" id="XP_024731662.1">
    <property type="nucleotide sequence ID" value="XM_024870339.1"/>
</dbReference>
<evidence type="ECO:0000313" key="3">
    <source>
        <dbReference type="Proteomes" id="UP000235371"/>
    </source>
</evidence>
<dbReference type="AlphaFoldDB" id="A0A2J6SVG0"/>
<dbReference type="GeneID" id="36578421"/>
<sequence>MTSPQKALSKVRNSHRPHRRYKISAALRGIAPDSAISFSIIILLSYLHPPIVSTRLHILCHQHSLLRSSPDTGLINPIPHIPLTRTTKISEPTIFIYHLNTPNTFLHRAPLQHHLPQTISGIASASSALSHRFYPTVPELPYSCTRPLLEPTTEPEPASTLQHTNSTTCNRSLQSMF</sequence>
<dbReference type="InParanoid" id="A0A2J6SVG0"/>